<dbReference type="FunFam" id="3.40.50.720:FF:000084">
    <property type="entry name" value="Short-chain dehydrogenase reductase"/>
    <property type="match status" value="1"/>
</dbReference>
<dbReference type="GO" id="GO:0016491">
    <property type="term" value="F:oxidoreductase activity"/>
    <property type="evidence" value="ECO:0007669"/>
    <property type="project" value="UniProtKB-KW"/>
</dbReference>
<dbReference type="PANTHER" id="PTHR24321">
    <property type="entry name" value="DEHYDROGENASES, SHORT CHAIN"/>
    <property type="match status" value="1"/>
</dbReference>
<dbReference type="Pfam" id="PF13561">
    <property type="entry name" value="adh_short_C2"/>
    <property type="match status" value="1"/>
</dbReference>
<keyword evidence="3" id="KW-0560">Oxidoreductase</keyword>
<dbReference type="CDD" id="cd05233">
    <property type="entry name" value="SDR_c"/>
    <property type="match status" value="1"/>
</dbReference>
<dbReference type="EMBL" id="MU251273">
    <property type="protein sequence ID" value="KAG9250823.1"/>
    <property type="molecule type" value="Genomic_DNA"/>
</dbReference>
<dbReference type="InterPro" id="IPR036291">
    <property type="entry name" value="NAD(P)-bd_dom_sf"/>
</dbReference>
<dbReference type="InterPro" id="IPR002347">
    <property type="entry name" value="SDR_fam"/>
</dbReference>
<keyword evidence="6" id="KW-1185">Reference proteome</keyword>
<dbReference type="PRINTS" id="PR00081">
    <property type="entry name" value="GDHRDH"/>
</dbReference>
<sequence>MQDKTYIITGAASGIGLATAQQLLSRGANVSACDINEANLDSVYQPLVAEYGERLHYGRVDVTKRDQVKAFIEATQRKFRTLDGYANIAGTGGLRLGHDAISDTPDEEYDFIMDLNVKATFIALGEVLKPGIFQNHGSVVCVGSMFGQRGFKRGAVFAASKHAMVGLAKSVALEVGERGIRVNVVEPGAIDTPMHQRNMDNNMPDPTPQNPLPRLGTPEDVANVIVFLLSDQSQYVTGSTYAVDGGANT</sequence>
<dbReference type="GeneID" id="70290111"/>
<dbReference type="Gene3D" id="3.40.50.720">
    <property type="entry name" value="NAD(P)-binding Rossmann-like Domain"/>
    <property type="match status" value="1"/>
</dbReference>
<dbReference type="Proteomes" id="UP000887229">
    <property type="component" value="Unassembled WGS sequence"/>
</dbReference>
<proteinExistence type="inferred from homology"/>
<accession>A0A9P7ZEU4</accession>
<comment type="caution">
    <text evidence="5">The sequence shown here is derived from an EMBL/GenBank/DDBJ whole genome shotgun (WGS) entry which is preliminary data.</text>
</comment>
<keyword evidence="2" id="KW-0521">NADP</keyword>
<evidence type="ECO:0000256" key="4">
    <source>
        <dbReference type="SAM" id="MobiDB-lite"/>
    </source>
</evidence>
<dbReference type="RefSeq" id="XP_046114747.1">
    <property type="nucleotide sequence ID" value="XM_046259208.1"/>
</dbReference>
<evidence type="ECO:0000256" key="3">
    <source>
        <dbReference type="ARBA" id="ARBA00023002"/>
    </source>
</evidence>
<evidence type="ECO:0000256" key="1">
    <source>
        <dbReference type="ARBA" id="ARBA00006484"/>
    </source>
</evidence>
<protein>
    <submittedName>
        <fullName evidence="5">Oxidoreductase</fullName>
    </submittedName>
</protein>
<evidence type="ECO:0000313" key="6">
    <source>
        <dbReference type="Proteomes" id="UP000887229"/>
    </source>
</evidence>
<dbReference type="PANTHER" id="PTHR24321:SF8">
    <property type="entry name" value="ESTRADIOL 17-BETA-DEHYDROGENASE 8-RELATED"/>
    <property type="match status" value="1"/>
</dbReference>
<evidence type="ECO:0000313" key="5">
    <source>
        <dbReference type="EMBL" id="KAG9250823.1"/>
    </source>
</evidence>
<reference evidence="5" key="1">
    <citation type="journal article" date="2021" name="IMA Fungus">
        <title>Genomic characterization of three marine fungi, including Emericellopsis atlantica sp. nov. with signatures of a generalist lifestyle and marine biomass degradation.</title>
        <authorList>
            <person name="Hagestad O.C."/>
            <person name="Hou L."/>
            <person name="Andersen J.H."/>
            <person name="Hansen E.H."/>
            <person name="Altermark B."/>
            <person name="Li C."/>
            <person name="Kuhnert E."/>
            <person name="Cox R.J."/>
            <person name="Crous P.W."/>
            <person name="Spatafora J.W."/>
            <person name="Lail K."/>
            <person name="Amirebrahimi M."/>
            <person name="Lipzen A."/>
            <person name="Pangilinan J."/>
            <person name="Andreopoulos W."/>
            <person name="Hayes R.D."/>
            <person name="Ng V."/>
            <person name="Grigoriev I.V."/>
            <person name="Jackson S.A."/>
            <person name="Sutton T.D.S."/>
            <person name="Dobson A.D.W."/>
            <person name="Rama T."/>
        </authorList>
    </citation>
    <scope>NUCLEOTIDE SEQUENCE</scope>
    <source>
        <strain evidence="5">TS7</strain>
    </source>
</reference>
<feature type="region of interest" description="Disordered" evidence="4">
    <location>
        <begin position="191"/>
        <end position="210"/>
    </location>
</feature>
<organism evidence="5 6">
    <name type="scientific">Emericellopsis atlantica</name>
    <dbReference type="NCBI Taxonomy" id="2614577"/>
    <lineage>
        <taxon>Eukaryota</taxon>
        <taxon>Fungi</taxon>
        <taxon>Dikarya</taxon>
        <taxon>Ascomycota</taxon>
        <taxon>Pezizomycotina</taxon>
        <taxon>Sordariomycetes</taxon>
        <taxon>Hypocreomycetidae</taxon>
        <taxon>Hypocreales</taxon>
        <taxon>Bionectriaceae</taxon>
        <taxon>Emericellopsis</taxon>
    </lineage>
</organism>
<evidence type="ECO:0000256" key="2">
    <source>
        <dbReference type="ARBA" id="ARBA00022857"/>
    </source>
</evidence>
<dbReference type="SUPFAM" id="SSF51735">
    <property type="entry name" value="NAD(P)-binding Rossmann-fold domains"/>
    <property type="match status" value="1"/>
</dbReference>
<dbReference type="AlphaFoldDB" id="A0A9P7ZEU4"/>
<dbReference type="OrthoDB" id="1669814at2759"/>
<gene>
    <name evidence="5" type="ORF">F5Z01DRAFT_340862</name>
</gene>
<name>A0A9P7ZEU4_9HYPO</name>
<comment type="similarity">
    <text evidence="1">Belongs to the short-chain dehydrogenases/reductases (SDR) family.</text>
</comment>